<evidence type="ECO:0000313" key="1">
    <source>
        <dbReference type="Proteomes" id="UP000095286"/>
    </source>
</evidence>
<dbReference type="WBParaSite" id="RSKR_0000724100.1">
    <property type="protein sequence ID" value="RSKR_0000724100.1"/>
    <property type="gene ID" value="RSKR_0000724100"/>
</dbReference>
<name>A0AC35U437_9BILA</name>
<accession>A0AC35U437</accession>
<protein>
    <submittedName>
        <fullName evidence="2">Rhomboid domain-containing protein</fullName>
    </submittedName>
</protein>
<reference evidence="2" key="1">
    <citation type="submission" date="2016-11" db="UniProtKB">
        <authorList>
            <consortium name="WormBaseParasite"/>
        </authorList>
    </citation>
    <scope>IDENTIFICATION</scope>
    <source>
        <strain evidence="2">KR3021</strain>
    </source>
</reference>
<dbReference type="Proteomes" id="UP000095286">
    <property type="component" value="Unplaced"/>
</dbReference>
<sequence>MLGLTIDTANDDTPMIPSEIKSPNDQTDHEQHSKKKFDYWAEFAKLPRSENEPGSEKYAHGIKMLSLPTSPTQEINPLIASRRNSLNIQTFAEQETRMGFDYFAAFHQFCIDKNGHVCKNKVDEKLGKRPVRDNRVKAPEASKPFGPTLMPPQFIPDRPRTRVLEPPMIPLETLSENEEESLPQQKLQTRAHRVMKPSRLAGRKFVSRLVETEENETYIEDEPYPDIEKNVEIAPHIEIPIEQKGERIDYVQFCDYIAKEKKFYFRQILFAFIKFFFPDDEQEKRYLYFTQLKKLKFPFFIVLITLLQVGIFTFDNVIRSADYNLSSSPLIFDPNNMKKAWTLITYSLLHANFNHISSNLALQLIFGLALEMVHGWKPISLIYLLGAVFGALCHTLFSVHMLVGASGAVCALLFAQIANVFLNFKEMTLILLACRLVGVGATLYDIGNNTYVDLSNSQKGSISHSSHLGGAVIGLAVGLIALKNFKVRFYETIVKWVIVAVCAILLIVAILFYTDKLISQSQ</sequence>
<proteinExistence type="predicted"/>
<evidence type="ECO:0000313" key="2">
    <source>
        <dbReference type="WBParaSite" id="RSKR_0000724100.1"/>
    </source>
</evidence>
<organism evidence="1 2">
    <name type="scientific">Rhabditophanes sp. KR3021</name>
    <dbReference type="NCBI Taxonomy" id="114890"/>
    <lineage>
        <taxon>Eukaryota</taxon>
        <taxon>Metazoa</taxon>
        <taxon>Ecdysozoa</taxon>
        <taxon>Nematoda</taxon>
        <taxon>Chromadorea</taxon>
        <taxon>Rhabditida</taxon>
        <taxon>Tylenchina</taxon>
        <taxon>Panagrolaimomorpha</taxon>
        <taxon>Strongyloidoidea</taxon>
        <taxon>Alloionematidae</taxon>
        <taxon>Rhabditophanes</taxon>
    </lineage>
</organism>